<dbReference type="AlphaFoldDB" id="A0A1C4GVR0"/>
<reference evidence="1 2" key="1">
    <citation type="submission" date="2016-08" db="EMBL/GenBank/DDBJ databases">
        <authorList>
            <person name="Seilhamer J.J."/>
        </authorList>
    </citation>
    <scope>NUCLEOTIDE SEQUENCE [LARGE SCALE GENOMIC DNA]</scope>
    <source>
        <strain evidence="1 2">ANC 4874</strain>
    </source>
</reference>
<sequence>MGVMDYTPSYTPNYIKIATDEVDCVRRKKGLNHYNLGLLLFHWTSLE</sequence>
<organism evidence="1 2">
    <name type="scientific">Acinetobacter albensis</name>
    <dbReference type="NCBI Taxonomy" id="1673609"/>
    <lineage>
        <taxon>Bacteria</taxon>
        <taxon>Pseudomonadati</taxon>
        <taxon>Pseudomonadota</taxon>
        <taxon>Gammaproteobacteria</taxon>
        <taxon>Moraxellales</taxon>
        <taxon>Moraxellaceae</taxon>
        <taxon>Acinetobacter</taxon>
    </lineage>
</organism>
<dbReference type="Proteomes" id="UP000243661">
    <property type="component" value="Unassembled WGS sequence"/>
</dbReference>
<dbReference type="EMBL" id="FMBK01000008">
    <property type="protein sequence ID" value="SCC72277.1"/>
    <property type="molecule type" value="Genomic_DNA"/>
</dbReference>
<evidence type="ECO:0000313" key="2">
    <source>
        <dbReference type="Proteomes" id="UP000243661"/>
    </source>
</evidence>
<gene>
    <name evidence="1" type="ORF">GA0116959_108131</name>
</gene>
<accession>A0A1C4GVR0</accession>
<protein>
    <submittedName>
        <fullName evidence="1">Uncharacterized protein</fullName>
    </submittedName>
</protein>
<proteinExistence type="predicted"/>
<evidence type="ECO:0000313" key="1">
    <source>
        <dbReference type="EMBL" id="SCC72277.1"/>
    </source>
</evidence>
<name>A0A1C4GVR0_9GAMM</name>